<dbReference type="GO" id="GO:0089702">
    <property type="term" value="F:undecaprenyl-phosphate glucose phosphotransferase activity"/>
    <property type="evidence" value="ECO:0007669"/>
    <property type="project" value="UniProtKB-EC"/>
</dbReference>
<evidence type="ECO:0000259" key="8">
    <source>
        <dbReference type="Pfam" id="PF02397"/>
    </source>
</evidence>
<keyword evidence="10" id="KW-1185">Reference proteome</keyword>
<reference evidence="10" key="1">
    <citation type="journal article" date="2019" name="Int. J. Syst. Evol. Microbiol.">
        <title>The Global Catalogue of Microorganisms (GCM) 10K type strain sequencing project: providing services to taxonomists for standard genome sequencing and annotation.</title>
        <authorList>
            <consortium name="The Broad Institute Genomics Platform"/>
            <consortium name="The Broad Institute Genome Sequencing Center for Infectious Disease"/>
            <person name="Wu L."/>
            <person name="Ma J."/>
        </authorList>
    </citation>
    <scope>NUCLEOTIDE SEQUENCE [LARGE SCALE GENOMIC DNA]</scope>
    <source>
        <strain evidence="10">KCTC 52660</strain>
    </source>
</reference>
<dbReference type="RefSeq" id="WP_379758986.1">
    <property type="nucleotide sequence ID" value="NZ_JBHRSQ010000014.1"/>
</dbReference>
<evidence type="ECO:0000256" key="6">
    <source>
        <dbReference type="ARBA" id="ARBA00023136"/>
    </source>
</evidence>
<organism evidence="9 10">
    <name type="scientific">Halomonas tibetensis</name>
    <dbReference type="NCBI Taxonomy" id="2259590"/>
    <lineage>
        <taxon>Bacteria</taxon>
        <taxon>Pseudomonadati</taxon>
        <taxon>Pseudomonadota</taxon>
        <taxon>Gammaproteobacteria</taxon>
        <taxon>Oceanospirillales</taxon>
        <taxon>Halomonadaceae</taxon>
        <taxon>Halomonas</taxon>
    </lineage>
</organism>
<evidence type="ECO:0000256" key="7">
    <source>
        <dbReference type="SAM" id="Phobius"/>
    </source>
</evidence>
<proteinExistence type="inferred from homology"/>
<feature type="transmembrane region" description="Helical" evidence="7">
    <location>
        <begin position="18"/>
        <end position="35"/>
    </location>
</feature>
<dbReference type="Pfam" id="PF02397">
    <property type="entry name" value="Bac_transf"/>
    <property type="match status" value="1"/>
</dbReference>
<dbReference type="NCBIfam" id="TIGR03025">
    <property type="entry name" value="EPS_sugtrans"/>
    <property type="match status" value="1"/>
</dbReference>
<dbReference type="InterPro" id="IPR003362">
    <property type="entry name" value="Bact_transf"/>
</dbReference>
<name>A0ABV7B636_9GAMM</name>
<dbReference type="InterPro" id="IPR017473">
    <property type="entry name" value="Undecaprenyl-P_gluc_Ptfrase"/>
</dbReference>
<feature type="transmembrane region" description="Helical" evidence="7">
    <location>
        <begin position="78"/>
        <end position="97"/>
    </location>
</feature>
<accession>A0ABV7B636</accession>
<feature type="transmembrane region" description="Helical" evidence="7">
    <location>
        <begin position="284"/>
        <end position="306"/>
    </location>
</feature>
<keyword evidence="6 7" id="KW-0472">Membrane</keyword>
<sequence>MAKGPNTRDWLRRAMRTFDAAIALASGFLLLWWMPELDHTEGIEYPLVILAGSLLLPASGEIMGLYKPWRGRSLFSMLGVFTLGWLLAIALLSLFLVMTQSAVIFSRTWMALSAISALAAGLVLRTALYVLLRRLRSRGRNIKRVLLIGQPVNIARVQQRLIDLPYLGYQVSDTLVDDTACADDGVQCQAGMVKRVRGLAQRSIFQREFDEIWLTYPLTHGDTVKQLADALLAVPVAIRYFPDLSDVRLLNHRVAQVADMYSIDLNYSPLNGPVRVVKALEDRLLGLVLFVGFLPAMLVIAGLVRWRMGKPVLFKQYRHGLDGRRFRIYKFRTMRFHPLVQGKTRQAHAGDQRVTRLGAFLRHTSLDELPQLFNVLQGRMSLVGPRPHAMDHNDLYKDAIDAYMQRHRVKPGMTGWAQVNGLRGITDDLELMRKRVEYDLYYIDNWTLGLDLKILAMTITRGFINRQP</sequence>
<gene>
    <name evidence="9" type="ORF">ACFODV_10870</name>
</gene>
<keyword evidence="5 7" id="KW-1133">Transmembrane helix</keyword>
<dbReference type="InterPro" id="IPR017475">
    <property type="entry name" value="EPS_sugar_tfrase"/>
</dbReference>
<evidence type="ECO:0000313" key="9">
    <source>
        <dbReference type="EMBL" id="MFC2992534.1"/>
    </source>
</evidence>
<protein>
    <submittedName>
        <fullName evidence="9">Undecaprenyl-phosphate glucose phosphotransferase</fullName>
        <ecNumber evidence="9">2.7.8.31</ecNumber>
    </submittedName>
</protein>
<dbReference type="EC" id="2.7.8.31" evidence="9"/>
<comment type="subcellular location">
    <subcellularLocation>
        <location evidence="1">Membrane</location>
        <topology evidence="1">Multi-pass membrane protein</topology>
    </subcellularLocation>
</comment>
<feature type="domain" description="Bacterial sugar transferase" evidence="8">
    <location>
        <begin position="278"/>
        <end position="461"/>
    </location>
</feature>
<dbReference type="EMBL" id="JBHRSQ010000014">
    <property type="protein sequence ID" value="MFC2992534.1"/>
    <property type="molecule type" value="Genomic_DNA"/>
</dbReference>
<evidence type="ECO:0000313" key="10">
    <source>
        <dbReference type="Proteomes" id="UP001595386"/>
    </source>
</evidence>
<dbReference type="Proteomes" id="UP001595386">
    <property type="component" value="Unassembled WGS sequence"/>
</dbReference>
<keyword evidence="3 9" id="KW-0808">Transferase</keyword>
<evidence type="ECO:0000256" key="1">
    <source>
        <dbReference type="ARBA" id="ARBA00004141"/>
    </source>
</evidence>
<evidence type="ECO:0000256" key="5">
    <source>
        <dbReference type="ARBA" id="ARBA00022989"/>
    </source>
</evidence>
<feature type="transmembrane region" description="Helical" evidence="7">
    <location>
        <begin position="47"/>
        <end position="66"/>
    </location>
</feature>
<evidence type="ECO:0000256" key="4">
    <source>
        <dbReference type="ARBA" id="ARBA00022692"/>
    </source>
</evidence>
<dbReference type="PANTHER" id="PTHR30576:SF21">
    <property type="entry name" value="UDP-GLUCOSE:UNDECAPRENYL-PHOSPHATE GLUCOSE-1-PHOSPHATE TRANSFERASE"/>
    <property type="match status" value="1"/>
</dbReference>
<dbReference type="NCBIfam" id="TIGR03023">
    <property type="entry name" value="WcaJ_sugtrans"/>
    <property type="match status" value="1"/>
</dbReference>
<evidence type="ECO:0000256" key="3">
    <source>
        <dbReference type="ARBA" id="ARBA00022679"/>
    </source>
</evidence>
<comment type="caution">
    <text evidence="9">The sequence shown here is derived from an EMBL/GenBank/DDBJ whole genome shotgun (WGS) entry which is preliminary data.</text>
</comment>
<evidence type="ECO:0000256" key="2">
    <source>
        <dbReference type="ARBA" id="ARBA00006464"/>
    </source>
</evidence>
<feature type="transmembrane region" description="Helical" evidence="7">
    <location>
        <begin position="109"/>
        <end position="132"/>
    </location>
</feature>
<keyword evidence="4 7" id="KW-0812">Transmembrane</keyword>
<dbReference type="Pfam" id="PF13727">
    <property type="entry name" value="CoA_binding_3"/>
    <property type="match status" value="1"/>
</dbReference>
<comment type="similarity">
    <text evidence="2">Belongs to the bacterial sugar transferase family.</text>
</comment>
<dbReference type="PANTHER" id="PTHR30576">
    <property type="entry name" value="COLANIC BIOSYNTHESIS UDP-GLUCOSE LIPID CARRIER TRANSFERASE"/>
    <property type="match status" value="1"/>
</dbReference>